<dbReference type="SUPFAM" id="SSF52218">
    <property type="entry name" value="Flavoproteins"/>
    <property type="match status" value="1"/>
</dbReference>
<sequence length="144" mass="15306">MAKLLIIYHSQTGNTEAMAKAVYEGASSAGANVTMKKAADATDDDLVGCDAVVFGTPNYFSYMAGAIKDFFDRTLYTVRGKVDNKPYTAFSSAVGGGSQALDSIDRACNSFRLRKAFEGVIAAGKPSSDVLELCKELGKRLAQL</sequence>
<keyword evidence="2" id="KW-0288">FMN</keyword>
<dbReference type="GO" id="GO:0009055">
    <property type="term" value="F:electron transfer activity"/>
    <property type="evidence" value="ECO:0007669"/>
    <property type="project" value="InterPro"/>
</dbReference>
<dbReference type="Gene3D" id="3.40.50.360">
    <property type="match status" value="1"/>
</dbReference>
<proteinExistence type="predicted"/>
<dbReference type="AlphaFoldDB" id="X1GWJ2"/>
<accession>X1GWJ2</accession>
<gene>
    <name evidence="4" type="ORF">S03H2_31314</name>
</gene>
<evidence type="ECO:0000256" key="1">
    <source>
        <dbReference type="ARBA" id="ARBA00022630"/>
    </source>
</evidence>
<evidence type="ECO:0000256" key="2">
    <source>
        <dbReference type="ARBA" id="ARBA00022643"/>
    </source>
</evidence>
<feature type="domain" description="Flavodoxin-like" evidence="3">
    <location>
        <begin position="4"/>
        <end position="144"/>
    </location>
</feature>
<dbReference type="Pfam" id="PF00258">
    <property type="entry name" value="Flavodoxin_1"/>
    <property type="match status" value="1"/>
</dbReference>
<protein>
    <recommendedName>
        <fullName evidence="3">Flavodoxin-like domain-containing protein</fullName>
    </recommendedName>
</protein>
<dbReference type="EMBL" id="BARU01018979">
    <property type="protein sequence ID" value="GAH61512.1"/>
    <property type="molecule type" value="Genomic_DNA"/>
</dbReference>
<comment type="caution">
    <text evidence="4">The sequence shown here is derived from an EMBL/GenBank/DDBJ whole genome shotgun (WGS) entry which is preliminary data.</text>
</comment>
<dbReference type="InterPro" id="IPR029039">
    <property type="entry name" value="Flavoprotein-like_sf"/>
</dbReference>
<dbReference type="InterPro" id="IPR001226">
    <property type="entry name" value="Flavodoxin_CS"/>
</dbReference>
<reference evidence="4" key="1">
    <citation type="journal article" date="2014" name="Front. Microbiol.">
        <title>High frequency of phylogenetically diverse reductive dehalogenase-homologous genes in deep subseafloor sedimentary metagenomes.</title>
        <authorList>
            <person name="Kawai M."/>
            <person name="Futagami T."/>
            <person name="Toyoda A."/>
            <person name="Takaki Y."/>
            <person name="Nishi S."/>
            <person name="Hori S."/>
            <person name="Arai W."/>
            <person name="Tsubouchi T."/>
            <person name="Morono Y."/>
            <person name="Uchiyama I."/>
            <person name="Ito T."/>
            <person name="Fujiyama A."/>
            <person name="Inagaki F."/>
            <person name="Takami H."/>
        </authorList>
    </citation>
    <scope>NUCLEOTIDE SEQUENCE</scope>
    <source>
        <strain evidence="4">Expedition CK06-06</strain>
    </source>
</reference>
<dbReference type="PROSITE" id="PS50902">
    <property type="entry name" value="FLAVODOXIN_LIKE"/>
    <property type="match status" value="1"/>
</dbReference>
<dbReference type="PANTHER" id="PTHR43278">
    <property type="entry name" value="NAD(P)H-DEPENDENT FMN-CONTAINING OXIDOREDUCTASE YWQN-RELATED"/>
    <property type="match status" value="1"/>
</dbReference>
<evidence type="ECO:0000259" key="3">
    <source>
        <dbReference type="PROSITE" id="PS50902"/>
    </source>
</evidence>
<name>X1GWJ2_9ZZZZ</name>
<dbReference type="InterPro" id="IPR008254">
    <property type="entry name" value="Flavodoxin/NO_synth"/>
</dbReference>
<dbReference type="GO" id="GO:0010181">
    <property type="term" value="F:FMN binding"/>
    <property type="evidence" value="ECO:0007669"/>
    <property type="project" value="InterPro"/>
</dbReference>
<dbReference type="InterPro" id="IPR051796">
    <property type="entry name" value="ISF_SsuE-like"/>
</dbReference>
<dbReference type="PROSITE" id="PS00201">
    <property type="entry name" value="FLAVODOXIN"/>
    <property type="match status" value="1"/>
</dbReference>
<organism evidence="4">
    <name type="scientific">marine sediment metagenome</name>
    <dbReference type="NCBI Taxonomy" id="412755"/>
    <lineage>
        <taxon>unclassified sequences</taxon>
        <taxon>metagenomes</taxon>
        <taxon>ecological metagenomes</taxon>
    </lineage>
</organism>
<evidence type="ECO:0000313" key="4">
    <source>
        <dbReference type="EMBL" id="GAH61512.1"/>
    </source>
</evidence>
<dbReference type="PANTHER" id="PTHR43278:SF2">
    <property type="entry name" value="IRON-SULFUR FLAVOPROTEIN"/>
    <property type="match status" value="1"/>
</dbReference>
<keyword evidence="1" id="KW-0285">Flavoprotein</keyword>